<proteinExistence type="predicted"/>
<organism evidence="1 2">
    <name type="scientific">Methanoculleus frigidifontis</name>
    <dbReference type="NCBI Taxonomy" id="2584085"/>
    <lineage>
        <taxon>Archaea</taxon>
        <taxon>Methanobacteriati</taxon>
        <taxon>Methanobacteriota</taxon>
        <taxon>Stenosarchaea group</taxon>
        <taxon>Methanomicrobia</taxon>
        <taxon>Methanomicrobiales</taxon>
        <taxon>Methanomicrobiaceae</taxon>
        <taxon>Methanoculleus</taxon>
    </lineage>
</organism>
<evidence type="ECO:0000313" key="2">
    <source>
        <dbReference type="Proteomes" id="UP001168338"/>
    </source>
</evidence>
<dbReference type="EMBL" id="VCYH01000006">
    <property type="protein sequence ID" value="MDN7025256.1"/>
    <property type="molecule type" value="Genomic_DNA"/>
</dbReference>
<protein>
    <submittedName>
        <fullName evidence="1">Uncharacterized protein</fullName>
    </submittedName>
</protein>
<comment type="caution">
    <text evidence="1">The sequence shown here is derived from an EMBL/GenBank/DDBJ whole genome shotgun (WGS) entry which is preliminary data.</text>
</comment>
<reference evidence="1" key="1">
    <citation type="submission" date="2019-05" db="EMBL/GenBank/DDBJ databases">
        <title>Methanoculleus sp. FWC-SCC1, a methanogenic archaeon isolated from deep marine cold seep.</title>
        <authorList>
            <person name="Chen Y.-W."/>
            <person name="Chen S.-C."/>
            <person name="Teng N.-H."/>
            <person name="Lai M.-C."/>
        </authorList>
    </citation>
    <scope>NUCLEOTIDE SEQUENCE</scope>
    <source>
        <strain evidence="1">FWC-SCC1</strain>
    </source>
</reference>
<dbReference type="Proteomes" id="UP001168338">
    <property type="component" value="Unassembled WGS sequence"/>
</dbReference>
<evidence type="ECO:0000313" key="1">
    <source>
        <dbReference type="EMBL" id="MDN7025256.1"/>
    </source>
</evidence>
<gene>
    <name evidence="1" type="ORF">FGU65_10195</name>
</gene>
<accession>A0ABT8MBE1</accession>
<keyword evidence="2" id="KW-1185">Reference proteome</keyword>
<dbReference type="PROSITE" id="PS51257">
    <property type="entry name" value="PROKAR_LIPOPROTEIN"/>
    <property type="match status" value="1"/>
</dbReference>
<dbReference type="RefSeq" id="WP_301664402.1">
    <property type="nucleotide sequence ID" value="NZ_VCYH01000006.1"/>
</dbReference>
<sequence>MKPSLPFILLLAAAIAVCGCFGSAPTADEPGASPMPTLEPGPGVSFLTLSGTGNASHAARLDAGLYLAAIEHTGEGAFALTDAGGEFVTVVGRFDGGPEPYTGTTAFVVPADGTYSLKAVANGSWTISLERPEHLTDLALPYTFGGTGDGATGLFDLPAGNATVAMTNDGTGLFEVWLYAEDGSLVLDPTGEHIEPLSWHTGAFDGMRTAAVPESGTYLLNIFSDGAWTVEVRV</sequence>
<name>A0ABT8MBE1_9EURY</name>